<accession>A0A0H4QH31</accession>
<dbReference type="OrthoDB" id="2323347at2"/>
<dbReference type="EMBL" id="CP012034">
    <property type="protein sequence ID" value="AKP67252.1"/>
    <property type="molecule type" value="Genomic_DNA"/>
</dbReference>
<evidence type="ECO:0000313" key="2">
    <source>
        <dbReference type="Proteomes" id="UP000036106"/>
    </source>
</evidence>
<reference evidence="2" key="1">
    <citation type="submission" date="2015-07" db="EMBL/GenBank/DDBJ databases">
        <title>Lactobacillus ginsenosidimutans/EMML 3141/ whole genome sequencing.</title>
        <authorList>
            <person name="Kim M.K."/>
            <person name="Im W.-T."/>
            <person name="Srinivasan S."/>
            <person name="Lee J.-J."/>
        </authorList>
    </citation>
    <scope>NUCLEOTIDE SEQUENCE [LARGE SCALE GENOMIC DNA]</scope>
    <source>
        <strain evidence="2">EMML 3041</strain>
    </source>
</reference>
<dbReference type="KEGG" id="lgn:ABM34_06665"/>
<keyword evidence="2" id="KW-1185">Reference proteome</keyword>
<sequence>MKKLQLSFKTEDGKNRNLILNYMNESLDDITTKQAMGKIVASKIFSQKDVLLFAEALAAKYVDRVENPIF</sequence>
<organism evidence="1 2">
    <name type="scientific">Companilactobacillus ginsenosidimutans</name>
    <dbReference type="NCBI Taxonomy" id="1007676"/>
    <lineage>
        <taxon>Bacteria</taxon>
        <taxon>Bacillati</taxon>
        <taxon>Bacillota</taxon>
        <taxon>Bacilli</taxon>
        <taxon>Lactobacillales</taxon>
        <taxon>Lactobacillaceae</taxon>
        <taxon>Companilactobacillus</taxon>
    </lineage>
</organism>
<protein>
    <recommendedName>
        <fullName evidence="3">DUF2922 domain-containing protein</fullName>
    </recommendedName>
</protein>
<dbReference type="AlphaFoldDB" id="A0A0H4QH31"/>
<gene>
    <name evidence="1" type="ORF">ABM34_06665</name>
</gene>
<dbReference type="STRING" id="1007676.ABM34_06665"/>
<dbReference type="PATRIC" id="fig|1007676.4.peg.1326"/>
<evidence type="ECO:0008006" key="3">
    <source>
        <dbReference type="Google" id="ProtNLM"/>
    </source>
</evidence>
<dbReference type="Proteomes" id="UP000036106">
    <property type="component" value="Chromosome"/>
</dbReference>
<dbReference type="RefSeq" id="WP_048704440.1">
    <property type="nucleotide sequence ID" value="NZ_CP012034.1"/>
</dbReference>
<dbReference type="InterPro" id="IPR021321">
    <property type="entry name" value="DUF2922"/>
</dbReference>
<evidence type="ECO:0000313" key="1">
    <source>
        <dbReference type="EMBL" id="AKP67252.1"/>
    </source>
</evidence>
<dbReference type="Pfam" id="PF11148">
    <property type="entry name" value="DUF2922"/>
    <property type="match status" value="1"/>
</dbReference>
<proteinExistence type="predicted"/>
<name>A0A0H4QH31_9LACO</name>